<evidence type="ECO:0000313" key="1">
    <source>
        <dbReference type="EMBL" id="OGY21473.1"/>
    </source>
</evidence>
<name>A0A1G1W1F7_9BACT</name>
<organism evidence="1 2">
    <name type="scientific">Candidatus Chisholmbacteria bacterium RIFCSPLOWO2_01_FULL_49_14</name>
    <dbReference type="NCBI Taxonomy" id="1797593"/>
    <lineage>
        <taxon>Bacteria</taxon>
        <taxon>Candidatus Chisholmiibacteriota</taxon>
    </lineage>
</organism>
<gene>
    <name evidence="1" type="ORF">A3A65_00450</name>
</gene>
<dbReference type="Proteomes" id="UP000176723">
    <property type="component" value="Unassembled WGS sequence"/>
</dbReference>
<proteinExistence type="predicted"/>
<accession>A0A1G1W1F7</accession>
<dbReference type="AlphaFoldDB" id="A0A1G1W1F7"/>
<comment type="caution">
    <text evidence="1">The sequence shown here is derived from an EMBL/GenBank/DDBJ whole genome shotgun (WGS) entry which is preliminary data.</text>
</comment>
<evidence type="ECO:0000313" key="2">
    <source>
        <dbReference type="Proteomes" id="UP000176723"/>
    </source>
</evidence>
<sequence>MVFDVRSPYSDKSVTLVVNPNIIQYEDKPLSPYGVKIRQSMASQNTDQTRIIHLDIKSNTEEVIYFKENKYKVKLLNIGNENIQGQNFPFFEFYVEEL</sequence>
<dbReference type="EMBL" id="MHCL01000011">
    <property type="protein sequence ID" value="OGY21473.1"/>
    <property type="molecule type" value="Genomic_DNA"/>
</dbReference>
<reference evidence="1 2" key="1">
    <citation type="journal article" date="2016" name="Nat. Commun.">
        <title>Thousands of microbial genomes shed light on interconnected biogeochemical processes in an aquifer system.</title>
        <authorList>
            <person name="Anantharaman K."/>
            <person name="Brown C.T."/>
            <person name="Hug L.A."/>
            <person name="Sharon I."/>
            <person name="Castelle C.J."/>
            <person name="Probst A.J."/>
            <person name="Thomas B.C."/>
            <person name="Singh A."/>
            <person name="Wilkins M.J."/>
            <person name="Karaoz U."/>
            <person name="Brodie E.L."/>
            <person name="Williams K.H."/>
            <person name="Hubbard S.S."/>
            <person name="Banfield J.F."/>
        </authorList>
    </citation>
    <scope>NUCLEOTIDE SEQUENCE [LARGE SCALE GENOMIC DNA]</scope>
</reference>
<protein>
    <submittedName>
        <fullName evidence="1">Uncharacterized protein</fullName>
    </submittedName>
</protein>